<dbReference type="InterPro" id="IPR005119">
    <property type="entry name" value="LysR_subst-bd"/>
</dbReference>
<evidence type="ECO:0000256" key="3">
    <source>
        <dbReference type="ARBA" id="ARBA00023125"/>
    </source>
</evidence>
<dbReference type="InterPro" id="IPR036390">
    <property type="entry name" value="WH_DNA-bd_sf"/>
</dbReference>
<dbReference type="KEGG" id="mor:MOC_3245"/>
<dbReference type="eggNOG" id="COG0583">
    <property type="taxonomic scope" value="Bacteria"/>
</dbReference>
<keyword evidence="4" id="KW-0804">Transcription</keyword>
<keyword evidence="3" id="KW-0238">DNA-binding</keyword>
<protein>
    <submittedName>
        <fullName evidence="6">LysR family transcriptional regulator</fullName>
    </submittedName>
</protein>
<dbReference type="RefSeq" id="WP_043758065.1">
    <property type="nucleotide sequence ID" value="NZ_CP003811.1"/>
</dbReference>
<organism evidence="6 7">
    <name type="scientific">Methylobacterium oryzae CBMB20</name>
    <dbReference type="NCBI Taxonomy" id="693986"/>
    <lineage>
        <taxon>Bacteria</taxon>
        <taxon>Pseudomonadati</taxon>
        <taxon>Pseudomonadota</taxon>
        <taxon>Alphaproteobacteria</taxon>
        <taxon>Hyphomicrobiales</taxon>
        <taxon>Methylobacteriaceae</taxon>
        <taxon>Methylobacterium</taxon>
    </lineage>
</organism>
<dbReference type="InterPro" id="IPR000847">
    <property type="entry name" value="LysR_HTH_N"/>
</dbReference>
<comment type="similarity">
    <text evidence="1">Belongs to the LysR transcriptional regulatory family.</text>
</comment>
<dbReference type="HOGENOM" id="CLU_039613_1_4_5"/>
<dbReference type="EMBL" id="CP003811">
    <property type="protein sequence ID" value="AIQ91000.1"/>
    <property type="molecule type" value="Genomic_DNA"/>
</dbReference>
<dbReference type="SUPFAM" id="SSF53850">
    <property type="entry name" value="Periplasmic binding protein-like II"/>
    <property type="match status" value="1"/>
</dbReference>
<dbReference type="Pfam" id="PF03466">
    <property type="entry name" value="LysR_substrate"/>
    <property type="match status" value="1"/>
</dbReference>
<keyword evidence="7" id="KW-1185">Reference proteome</keyword>
<dbReference type="SUPFAM" id="SSF46785">
    <property type="entry name" value="Winged helix' DNA-binding domain"/>
    <property type="match status" value="1"/>
</dbReference>
<name>A0A089NWR0_9HYPH</name>
<dbReference type="InterPro" id="IPR036388">
    <property type="entry name" value="WH-like_DNA-bd_sf"/>
</dbReference>
<feature type="domain" description="HTH lysR-type" evidence="5">
    <location>
        <begin position="5"/>
        <end position="62"/>
    </location>
</feature>
<proteinExistence type="inferred from homology"/>
<evidence type="ECO:0000313" key="6">
    <source>
        <dbReference type="EMBL" id="AIQ91000.1"/>
    </source>
</evidence>
<evidence type="ECO:0000256" key="1">
    <source>
        <dbReference type="ARBA" id="ARBA00009437"/>
    </source>
</evidence>
<dbReference type="InterPro" id="IPR050176">
    <property type="entry name" value="LTTR"/>
</dbReference>
<dbReference type="PANTHER" id="PTHR30579">
    <property type="entry name" value="TRANSCRIPTIONAL REGULATOR"/>
    <property type="match status" value="1"/>
</dbReference>
<dbReference type="FunFam" id="1.10.10.10:FF:000001">
    <property type="entry name" value="LysR family transcriptional regulator"/>
    <property type="match status" value="1"/>
</dbReference>
<evidence type="ECO:0000256" key="4">
    <source>
        <dbReference type="ARBA" id="ARBA00023163"/>
    </source>
</evidence>
<evidence type="ECO:0000313" key="7">
    <source>
        <dbReference type="Proteomes" id="UP000029492"/>
    </source>
</evidence>
<accession>A0A089NWR0</accession>
<keyword evidence="2" id="KW-0805">Transcription regulation</keyword>
<dbReference type="Gene3D" id="3.40.190.10">
    <property type="entry name" value="Periplasmic binding protein-like II"/>
    <property type="match status" value="2"/>
</dbReference>
<dbReference type="PROSITE" id="PS50931">
    <property type="entry name" value="HTH_LYSR"/>
    <property type="match status" value="1"/>
</dbReference>
<dbReference type="AlphaFoldDB" id="A0A089NWR0"/>
<sequence length="284" mass="30258">MAHSLDIDLLRSFAAVAETGALSRAAERVSRSQAALSMQMKRLEDLVAQPLLRRTGRGVSLTVQGERLLVHARRILSAHDDALAELSGRSLTGTLRIGCPDDYAQAFLPALLRGFAPRHPAAAIAVVCAATPRLEERWQRGGLDLALVSVARSAEGEILRHEELVWVAPRGAPAAWPDPLPLALGDPDTLDHRAARAALDKAGRPYRIAYASGSLSGLLAVTRSEQAVAVLTRAAVPPDLRILTRSSGLPALPRIGLTIRMDGAHATPLTRAFAAHVRSVLPAL</sequence>
<evidence type="ECO:0000256" key="2">
    <source>
        <dbReference type="ARBA" id="ARBA00023015"/>
    </source>
</evidence>
<dbReference type="GO" id="GO:0003677">
    <property type="term" value="F:DNA binding"/>
    <property type="evidence" value="ECO:0007669"/>
    <property type="project" value="UniProtKB-KW"/>
</dbReference>
<dbReference type="GO" id="GO:0003700">
    <property type="term" value="F:DNA-binding transcription factor activity"/>
    <property type="evidence" value="ECO:0007669"/>
    <property type="project" value="InterPro"/>
</dbReference>
<evidence type="ECO:0000259" key="5">
    <source>
        <dbReference type="PROSITE" id="PS50931"/>
    </source>
</evidence>
<gene>
    <name evidence="6" type="ORF">MOC_3245</name>
</gene>
<reference evidence="6 7" key="1">
    <citation type="journal article" date="2014" name="PLoS ONE">
        <title>Genome Information of Methylobacterium oryzae, a Plant-Probiotic Methylotroph in the Phyllosphere.</title>
        <authorList>
            <person name="Kwak M.J."/>
            <person name="Jeong H."/>
            <person name="Madhaiyan M."/>
            <person name="Lee Y."/>
            <person name="Sa T.M."/>
            <person name="Oh T.K."/>
            <person name="Kim J.F."/>
        </authorList>
    </citation>
    <scope>NUCLEOTIDE SEQUENCE [LARGE SCALE GENOMIC DNA]</scope>
    <source>
        <strain evidence="6 7">CBMB20</strain>
    </source>
</reference>
<dbReference type="STRING" id="693986.MOC_3245"/>
<dbReference type="Proteomes" id="UP000029492">
    <property type="component" value="Chromosome"/>
</dbReference>
<dbReference type="Gene3D" id="1.10.10.10">
    <property type="entry name" value="Winged helix-like DNA-binding domain superfamily/Winged helix DNA-binding domain"/>
    <property type="match status" value="1"/>
</dbReference>
<dbReference type="PANTHER" id="PTHR30579:SF7">
    <property type="entry name" value="HTH-TYPE TRANSCRIPTIONAL REGULATOR LRHA-RELATED"/>
    <property type="match status" value="1"/>
</dbReference>
<dbReference type="Pfam" id="PF00126">
    <property type="entry name" value="HTH_1"/>
    <property type="match status" value="1"/>
</dbReference>